<accession>A0A2K8U8N9</accession>
<dbReference type="RefSeq" id="WP_100919667.1">
    <property type="nucleotide sequence ID" value="NZ_CP020370.1"/>
</dbReference>
<gene>
    <name evidence="1" type="ORF">THSYN_13740</name>
</gene>
<sequence>MNMAYPVTFKTYANGQVGAFFADVPEAITVGATAAQALDRAHDALVVALSGYLDHGRPLPAASKARRGQALVSLPPRVALKLAIHVALGEQGLTQAQLGERIGADGRQVRRILDLDYESTLAQLDAALAALGLRATVSVVKALPGMPRVAA</sequence>
<dbReference type="InterPro" id="IPR010982">
    <property type="entry name" value="Lambda_DNA-bd_dom_sf"/>
</dbReference>
<dbReference type="AlphaFoldDB" id="A0A2K8U8N9"/>
<reference evidence="1 2" key="1">
    <citation type="submission" date="2017-03" db="EMBL/GenBank/DDBJ databases">
        <title>Complete genome sequence of Candidatus 'Thiodictyon syntrophicum' sp. nov. strain Cad16T, a photolithoautotroph purple sulfur bacterium isolated from an alpine meromictic lake.</title>
        <authorList>
            <person name="Luedin S.M."/>
            <person name="Pothier J.F."/>
            <person name="Danza F."/>
            <person name="Storelli N."/>
            <person name="Wittwer M."/>
            <person name="Tonolla M."/>
        </authorList>
    </citation>
    <scope>NUCLEOTIDE SEQUENCE [LARGE SCALE GENOMIC DNA]</scope>
    <source>
        <strain evidence="1 2">Cad16T</strain>
    </source>
</reference>
<organism evidence="1 2">
    <name type="scientific">Candidatus Thiodictyon syntrophicum</name>
    <dbReference type="NCBI Taxonomy" id="1166950"/>
    <lineage>
        <taxon>Bacteria</taxon>
        <taxon>Pseudomonadati</taxon>
        <taxon>Pseudomonadota</taxon>
        <taxon>Gammaproteobacteria</taxon>
        <taxon>Chromatiales</taxon>
        <taxon>Chromatiaceae</taxon>
        <taxon>Thiodictyon</taxon>
    </lineage>
</organism>
<dbReference type="Gene3D" id="3.30.160.250">
    <property type="match status" value="1"/>
</dbReference>
<evidence type="ECO:0000313" key="1">
    <source>
        <dbReference type="EMBL" id="AUB81915.1"/>
    </source>
</evidence>
<dbReference type="GO" id="GO:0003677">
    <property type="term" value="F:DNA binding"/>
    <property type="evidence" value="ECO:0007669"/>
    <property type="project" value="InterPro"/>
</dbReference>
<name>A0A2K8U8N9_9GAMM</name>
<keyword evidence="2" id="KW-1185">Reference proteome</keyword>
<dbReference type="InterPro" id="IPR035069">
    <property type="entry name" value="TTHA1013/TTHA0281-like"/>
</dbReference>
<dbReference type="KEGG" id="tsy:THSYN_13740"/>
<dbReference type="SUPFAM" id="SSF143100">
    <property type="entry name" value="TTHA1013/TTHA0281-like"/>
    <property type="match status" value="1"/>
</dbReference>
<dbReference type="Gene3D" id="1.10.260.40">
    <property type="entry name" value="lambda repressor-like DNA-binding domains"/>
    <property type="match status" value="1"/>
</dbReference>
<dbReference type="Proteomes" id="UP000232638">
    <property type="component" value="Chromosome"/>
</dbReference>
<proteinExistence type="predicted"/>
<dbReference type="EMBL" id="CP020370">
    <property type="protein sequence ID" value="AUB81915.1"/>
    <property type="molecule type" value="Genomic_DNA"/>
</dbReference>
<protein>
    <recommendedName>
        <fullName evidence="3">HicB family protein</fullName>
    </recommendedName>
</protein>
<evidence type="ECO:0000313" key="2">
    <source>
        <dbReference type="Proteomes" id="UP000232638"/>
    </source>
</evidence>
<evidence type="ECO:0008006" key="3">
    <source>
        <dbReference type="Google" id="ProtNLM"/>
    </source>
</evidence>
<dbReference type="SUPFAM" id="SSF47413">
    <property type="entry name" value="lambda repressor-like DNA-binding domains"/>
    <property type="match status" value="1"/>
</dbReference>
<dbReference type="OrthoDB" id="5772151at2"/>